<dbReference type="HOGENOM" id="CLU_013584_7_4_6"/>
<dbReference type="GO" id="GO:0003964">
    <property type="term" value="F:RNA-directed DNA polymerase activity"/>
    <property type="evidence" value="ECO:0007669"/>
    <property type="project" value="UniProtKB-KW"/>
</dbReference>
<keyword evidence="2" id="KW-0695">RNA-directed DNA polymerase</keyword>
<dbReference type="OrthoDB" id="9793236at2"/>
<dbReference type="AlphaFoldDB" id="A4BSH7"/>
<evidence type="ECO:0000256" key="1">
    <source>
        <dbReference type="ARBA" id="ARBA00034120"/>
    </source>
</evidence>
<dbReference type="PANTHER" id="PTHR34047">
    <property type="entry name" value="NUCLEAR INTRON MATURASE 1, MITOCHONDRIAL-RELATED"/>
    <property type="match status" value="1"/>
</dbReference>
<keyword evidence="2" id="KW-0548">Nucleotidyltransferase</keyword>
<keyword evidence="2" id="KW-0808">Transferase</keyword>
<dbReference type="Proteomes" id="UP000003374">
    <property type="component" value="Unassembled WGS sequence"/>
</dbReference>
<name>A4BSH7_9GAMM</name>
<evidence type="ECO:0000313" key="2">
    <source>
        <dbReference type="EMBL" id="EAR21247.1"/>
    </source>
</evidence>
<dbReference type="InterPro" id="IPR051083">
    <property type="entry name" value="GrpII_Intron_Splice-Mob/Def"/>
</dbReference>
<keyword evidence="3" id="KW-1185">Reference proteome</keyword>
<dbReference type="SUPFAM" id="SSF56672">
    <property type="entry name" value="DNA/RNA polymerases"/>
    <property type="match status" value="1"/>
</dbReference>
<reference evidence="2 3" key="1">
    <citation type="submission" date="2006-02" db="EMBL/GenBank/DDBJ databases">
        <authorList>
            <person name="Waterbury J."/>
            <person name="Ferriera S."/>
            <person name="Johnson J."/>
            <person name="Kravitz S."/>
            <person name="Halpern A."/>
            <person name="Remington K."/>
            <person name="Beeson K."/>
            <person name="Tran B."/>
            <person name="Rogers Y.-H."/>
            <person name="Friedman R."/>
            <person name="Venter J.C."/>
        </authorList>
    </citation>
    <scope>NUCLEOTIDE SEQUENCE [LARGE SCALE GENOMIC DNA]</scope>
    <source>
        <strain evidence="2 3">Nb-231</strain>
    </source>
</reference>
<dbReference type="eggNOG" id="COG3344">
    <property type="taxonomic scope" value="Bacteria"/>
</dbReference>
<organism evidence="2 3">
    <name type="scientific">Nitrococcus mobilis Nb-231</name>
    <dbReference type="NCBI Taxonomy" id="314278"/>
    <lineage>
        <taxon>Bacteria</taxon>
        <taxon>Pseudomonadati</taxon>
        <taxon>Pseudomonadota</taxon>
        <taxon>Gammaproteobacteria</taxon>
        <taxon>Chromatiales</taxon>
        <taxon>Ectothiorhodospiraceae</taxon>
        <taxon>Nitrococcus</taxon>
    </lineage>
</organism>
<dbReference type="InterPro" id="IPR043502">
    <property type="entry name" value="DNA/RNA_pol_sf"/>
</dbReference>
<dbReference type="EMBL" id="AAOF01000010">
    <property type="protein sequence ID" value="EAR21247.1"/>
    <property type="molecule type" value="Genomic_DNA"/>
</dbReference>
<dbReference type="RefSeq" id="WP_005001410.1">
    <property type="nucleotide sequence ID" value="NZ_CH672427.1"/>
</dbReference>
<comment type="similarity">
    <text evidence="1">Belongs to the bacterial reverse transcriptase family.</text>
</comment>
<dbReference type="PANTHER" id="PTHR34047:SF8">
    <property type="entry name" value="PROTEIN YKFC"/>
    <property type="match status" value="1"/>
</dbReference>
<sequence length="147" mass="16776">MKVSDVLVKVCEPGRLQAAWQQVRVNAGAAGIDRMTVEEFAQREAHFLALIHDKLKSGSYRFQPARRVLIPKPGIFKKRKLGIPVVMDRVVGTSMHSVLEEIFDSEFTESNFGFRRGRSQHQAIRHLQRLAKEGRDWAVAVDLESFF</sequence>
<accession>A4BSH7</accession>
<proteinExistence type="inferred from homology"/>
<evidence type="ECO:0000313" key="3">
    <source>
        <dbReference type="Proteomes" id="UP000003374"/>
    </source>
</evidence>
<gene>
    <name evidence="2" type="ORF">NB231_08320</name>
</gene>
<comment type="caution">
    <text evidence="2">The sequence shown here is derived from an EMBL/GenBank/DDBJ whole genome shotgun (WGS) entry which is preliminary data.</text>
</comment>
<protein>
    <submittedName>
        <fullName evidence="2">Retron-type reverse transcriptase-like protein</fullName>
    </submittedName>
</protein>
<dbReference type="STRING" id="314278.NB231_08320"/>